<gene>
    <name evidence="1" type="ORF">HELGO_WM15950</name>
</gene>
<accession>A0A6S6SSN2</accession>
<organism evidence="1">
    <name type="scientific">uncultured Campylobacterales bacterium</name>
    <dbReference type="NCBI Taxonomy" id="352960"/>
    <lineage>
        <taxon>Bacteria</taxon>
        <taxon>Pseudomonadati</taxon>
        <taxon>Campylobacterota</taxon>
        <taxon>Epsilonproteobacteria</taxon>
        <taxon>Campylobacterales</taxon>
        <taxon>environmental samples</taxon>
    </lineage>
</organism>
<dbReference type="EMBL" id="CACVAW010000030">
    <property type="protein sequence ID" value="CAA6807893.1"/>
    <property type="molecule type" value="Genomic_DNA"/>
</dbReference>
<name>A0A6S6SSN2_9BACT</name>
<sequence>MKQEGMPRQKFFQQEIKKFKYDKLVFLWVTTFDEKHNELPSLSEAKMIQVYFSEYGKLPLLNKQA</sequence>
<proteinExistence type="predicted"/>
<protein>
    <submittedName>
        <fullName evidence="1">Uncharacterized protein</fullName>
    </submittedName>
</protein>
<reference evidence="1" key="1">
    <citation type="submission" date="2020-01" db="EMBL/GenBank/DDBJ databases">
        <authorList>
            <person name="Meier V. D."/>
            <person name="Meier V D."/>
        </authorList>
    </citation>
    <scope>NUCLEOTIDE SEQUENCE</scope>
    <source>
        <strain evidence="1">HLG_WM_MAG_12</strain>
    </source>
</reference>
<evidence type="ECO:0000313" key="1">
    <source>
        <dbReference type="EMBL" id="CAA6807893.1"/>
    </source>
</evidence>
<dbReference type="AlphaFoldDB" id="A0A6S6SSN2"/>